<dbReference type="OrthoDB" id="5857858at2759"/>
<feature type="region of interest" description="Disordered" evidence="1">
    <location>
        <begin position="15"/>
        <end position="99"/>
    </location>
</feature>
<evidence type="ECO:0000256" key="1">
    <source>
        <dbReference type="SAM" id="MobiDB-lite"/>
    </source>
</evidence>
<keyword evidence="3" id="KW-1185">Reference proteome</keyword>
<evidence type="ECO:0000313" key="3">
    <source>
        <dbReference type="Proteomes" id="UP000271889"/>
    </source>
</evidence>
<proteinExistence type="predicted"/>
<dbReference type="Proteomes" id="UP000271889">
    <property type="component" value="Unassembled WGS sequence"/>
</dbReference>
<protein>
    <submittedName>
        <fullName evidence="2">Uncharacterized protein</fullName>
    </submittedName>
</protein>
<evidence type="ECO:0000313" key="2">
    <source>
        <dbReference type="EMBL" id="VDK64994.1"/>
    </source>
</evidence>
<name>A0A3P6TE62_CYLGO</name>
<organism evidence="2 3">
    <name type="scientific">Cylicostephanus goldi</name>
    <name type="common">Nematode worm</name>
    <dbReference type="NCBI Taxonomy" id="71465"/>
    <lineage>
        <taxon>Eukaryota</taxon>
        <taxon>Metazoa</taxon>
        <taxon>Ecdysozoa</taxon>
        <taxon>Nematoda</taxon>
        <taxon>Chromadorea</taxon>
        <taxon>Rhabditida</taxon>
        <taxon>Rhabditina</taxon>
        <taxon>Rhabditomorpha</taxon>
        <taxon>Strongyloidea</taxon>
        <taxon>Strongylidae</taxon>
        <taxon>Cylicostephanus</taxon>
    </lineage>
</organism>
<dbReference type="AlphaFoldDB" id="A0A3P6TE62"/>
<sequence>MHQNDTLMKKLQQTTDMAGHTGRNRPIISPETFLPWNERSRTPRLPSSPRTAPASDVHRRPALPNRWTPAPSMHSLSPATSTSSEETDRSQQYYDGRRSQAVATDLLINEIISPIRLMPKERHENFE</sequence>
<feature type="compositionally biased region" description="Low complexity" evidence="1">
    <location>
        <begin position="43"/>
        <end position="55"/>
    </location>
</feature>
<accession>A0A3P6TE62</accession>
<reference evidence="2 3" key="1">
    <citation type="submission" date="2018-11" db="EMBL/GenBank/DDBJ databases">
        <authorList>
            <consortium name="Pathogen Informatics"/>
        </authorList>
    </citation>
    <scope>NUCLEOTIDE SEQUENCE [LARGE SCALE GENOMIC DNA]</scope>
</reference>
<feature type="compositionally biased region" description="Polar residues" evidence="1">
    <location>
        <begin position="74"/>
        <end position="84"/>
    </location>
</feature>
<gene>
    <name evidence="2" type="ORF">CGOC_LOCUS5961</name>
</gene>
<dbReference type="EMBL" id="UYRV01018681">
    <property type="protein sequence ID" value="VDK64994.1"/>
    <property type="molecule type" value="Genomic_DNA"/>
</dbReference>